<dbReference type="InterPro" id="IPR014543">
    <property type="entry name" value="UCP028291"/>
</dbReference>
<evidence type="ECO:0000259" key="2">
    <source>
        <dbReference type="PROSITE" id="PS51384"/>
    </source>
</evidence>
<dbReference type="InterPro" id="IPR007037">
    <property type="entry name" value="SIP_rossman_dom"/>
</dbReference>
<dbReference type="Gene3D" id="2.40.30.10">
    <property type="entry name" value="Translation factors"/>
    <property type="match status" value="1"/>
</dbReference>
<dbReference type="AlphaFoldDB" id="A0A1I4DN95"/>
<accession>A0A1I4DN95</accession>
<dbReference type="Pfam" id="PF04954">
    <property type="entry name" value="SIP"/>
    <property type="match status" value="1"/>
</dbReference>
<evidence type="ECO:0000313" key="4">
    <source>
        <dbReference type="Proteomes" id="UP000323300"/>
    </source>
</evidence>
<dbReference type="Proteomes" id="UP000323300">
    <property type="component" value="Unassembled WGS sequence"/>
</dbReference>
<dbReference type="PANTHER" id="PTHR30157:SF0">
    <property type="entry name" value="NADPH-DEPENDENT FERRIC-CHELATE REDUCTASE"/>
    <property type="match status" value="1"/>
</dbReference>
<dbReference type="Pfam" id="PF09981">
    <property type="entry name" value="DUF2218"/>
    <property type="match status" value="1"/>
</dbReference>
<dbReference type="PANTHER" id="PTHR30157">
    <property type="entry name" value="FERRIC REDUCTASE, NADPH-DEPENDENT"/>
    <property type="match status" value="1"/>
</dbReference>
<evidence type="ECO:0000313" key="3">
    <source>
        <dbReference type="EMBL" id="SFK94553.1"/>
    </source>
</evidence>
<reference evidence="3 4" key="1">
    <citation type="submission" date="2016-10" db="EMBL/GenBank/DDBJ databases">
        <authorList>
            <person name="Varghese N."/>
            <person name="Submissions S."/>
        </authorList>
    </citation>
    <scope>NUCLEOTIDE SEQUENCE [LARGE SCALE GENOMIC DNA]</scope>
    <source>
        <strain evidence="3 4">DSM 21822</strain>
    </source>
</reference>
<dbReference type="InterPro" id="IPR017938">
    <property type="entry name" value="Riboflavin_synthase-like_b-brl"/>
</dbReference>
<gene>
    <name evidence="3" type="ORF">SAMN04488498_11888</name>
</gene>
<dbReference type="InterPro" id="IPR013113">
    <property type="entry name" value="SIP_FAD-bd"/>
</dbReference>
<name>A0A1I4DN95_9HYPH</name>
<dbReference type="GO" id="GO:0016491">
    <property type="term" value="F:oxidoreductase activity"/>
    <property type="evidence" value="ECO:0007669"/>
    <property type="project" value="InterPro"/>
</dbReference>
<dbReference type="Gene3D" id="3.30.310.50">
    <property type="entry name" value="Alpha-D-phosphohexomutase, C-terminal domain"/>
    <property type="match status" value="1"/>
</dbReference>
<proteinExistence type="inferred from homology"/>
<dbReference type="InterPro" id="IPR039261">
    <property type="entry name" value="FNR_nucleotide-bd"/>
</dbReference>
<dbReference type="OrthoDB" id="9814826at2"/>
<keyword evidence="4" id="KW-1185">Reference proteome</keyword>
<dbReference type="InterPro" id="IPR017927">
    <property type="entry name" value="FAD-bd_FR_type"/>
</dbReference>
<evidence type="ECO:0000256" key="1">
    <source>
        <dbReference type="ARBA" id="ARBA00035644"/>
    </source>
</evidence>
<dbReference type="PROSITE" id="PS51384">
    <property type="entry name" value="FAD_FR"/>
    <property type="match status" value="1"/>
</dbReference>
<organism evidence="3 4">
    <name type="scientific">Neomesorhizobium albiziae</name>
    <dbReference type="NCBI Taxonomy" id="335020"/>
    <lineage>
        <taxon>Bacteria</taxon>
        <taxon>Pseudomonadati</taxon>
        <taxon>Pseudomonadota</taxon>
        <taxon>Alphaproteobacteria</taxon>
        <taxon>Hyphomicrobiales</taxon>
        <taxon>Phyllobacteriaceae</taxon>
        <taxon>Neomesorhizobium</taxon>
    </lineage>
</organism>
<feature type="domain" description="FAD-binding FR-type" evidence="2">
    <location>
        <begin position="108"/>
        <end position="233"/>
    </location>
</feature>
<dbReference type="RefSeq" id="WP_149762624.1">
    <property type="nucleotide sequence ID" value="NZ_BSPE01000023.1"/>
</dbReference>
<comment type="similarity">
    <text evidence="1">Belongs to the SIP oxidoreductase family.</text>
</comment>
<dbReference type="EMBL" id="FOSL01000018">
    <property type="protein sequence ID" value="SFK94553.1"/>
    <property type="molecule type" value="Genomic_DNA"/>
</dbReference>
<dbReference type="SUPFAM" id="SSF63380">
    <property type="entry name" value="Riboflavin synthase domain-like"/>
    <property type="match status" value="1"/>
</dbReference>
<protein>
    <submittedName>
        <fullName evidence="3">NADPH-dependent ferric siderophore reductase, contains FAD-binding and SIP domains</fullName>
    </submittedName>
</protein>
<sequence length="367" mass="40455">MAEMPRFLRASTEIALVSPEDVMKRLCAHFAEHGSAQVEGRCARIDTGFGVTDLEACERCLKVFAEGKDDTSLAYVKLAIAEHILRLAAAEHPRIIWRGDGAAGSALPYFREMRVARVADIGPHMRRLTLSGDDLGRFASGGLHVRLLIPRDPDAKPVWPVTGEDGRPSWPSDDARPDVRIYTIRRIDVERGEVDIDFVMHGGSDMPGACFADRARPGDCVGMTGPGGGSIGDADWYLLAGDETALPAIARILEELPAGKQATVRVEVADARDEQPLLSSATLDVKWLHRGAAEPGTSRLLENAVRAIDWPDSQVRIFAWAGCEYRSFRAIRTYLRRERDLSRDEHLVVAYWRRGSSGDDARKENGD</sequence>
<dbReference type="InterPro" id="IPR039374">
    <property type="entry name" value="SIP_fam"/>
</dbReference>
<dbReference type="Pfam" id="PF08021">
    <property type="entry name" value="FAD_binding_9"/>
    <property type="match status" value="1"/>
</dbReference>
<dbReference type="Gene3D" id="3.40.50.80">
    <property type="entry name" value="Nucleotide-binding domain of ferredoxin-NADP reductase (FNR) module"/>
    <property type="match status" value="1"/>
</dbReference>
<dbReference type="CDD" id="cd06193">
    <property type="entry name" value="siderophore_interacting"/>
    <property type="match status" value="1"/>
</dbReference>